<feature type="region of interest" description="Disordered" evidence="1">
    <location>
        <begin position="176"/>
        <end position="237"/>
    </location>
</feature>
<keyword evidence="5" id="KW-1185">Reference proteome</keyword>
<feature type="region of interest" description="Disordered" evidence="1">
    <location>
        <begin position="249"/>
        <end position="277"/>
    </location>
</feature>
<feature type="compositionally biased region" description="Low complexity" evidence="1">
    <location>
        <begin position="331"/>
        <end position="343"/>
    </location>
</feature>
<protein>
    <recommendedName>
        <fullName evidence="6">Membrane anchor Opy2 N-terminal domain-containing protein</fullName>
    </recommendedName>
</protein>
<dbReference type="OrthoDB" id="2287866at2759"/>
<gene>
    <name evidence="4" type="ORF">INT43_004714</name>
</gene>
<feature type="chain" id="PRO_5034834966" description="Membrane anchor Opy2 N-terminal domain-containing protein" evidence="3">
    <location>
        <begin position="28"/>
        <end position="434"/>
    </location>
</feature>
<evidence type="ECO:0000256" key="3">
    <source>
        <dbReference type="SAM" id="SignalP"/>
    </source>
</evidence>
<keyword evidence="2" id="KW-1133">Transmembrane helix</keyword>
<feature type="compositionally biased region" description="Polar residues" evidence="1">
    <location>
        <begin position="250"/>
        <end position="265"/>
    </location>
</feature>
<evidence type="ECO:0000313" key="5">
    <source>
        <dbReference type="Proteomes" id="UP000654370"/>
    </source>
</evidence>
<proteinExistence type="predicted"/>
<name>A0A8H7PGB3_MORIS</name>
<feature type="transmembrane region" description="Helical" evidence="2">
    <location>
        <begin position="112"/>
        <end position="135"/>
    </location>
</feature>
<dbReference type="Proteomes" id="UP000654370">
    <property type="component" value="Unassembled WGS sequence"/>
</dbReference>
<evidence type="ECO:0000256" key="2">
    <source>
        <dbReference type="SAM" id="Phobius"/>
    </source>
</evidence>
<evidence type="ECO:0008006" key="6">
    <source>
        <dbReference type="Google" id="ProtNLM"/>
    </source>
</evidence>
<keyword evidence="2" id="KW-0472">Membrane</keyword>
<sequence length="434" mass="45371">MLPVKSAMTMLVIIVAILMAGPKVILADPTSVAAAASPSSSPPSQTSSSQNCVPANCVTSCNPACSSNMVCVVPSMSQCRVCPVPICVAPGAINAPTSSSGSSSGSSGSNAALLPGLIGGLIGLLVLAAIAFSAIRYKRRKAQGLPFWKSKDFDNESSESWGRPGAQSAVVPIAYMPPSTSHTRTEMQSTSSGPNTSIRNSLALTTQNDYLHQPTTPHSNASRYSSMSENPFADLDDESTVQLKRVVTLRKTSSTRSPPENNSLATFEENDDDDQSVASSVANVVTRNNSQSAVQMQRARPQLMRINTIKIDDGSGLKRSGSVRTMLTPESGSSGSLPLNSLNRTDSGSVTNPTQSSTSLTAVKAGSDDNPFHDRHSINGENESDDYTSHKNRSASVATTGSQRTNITDSVMSGAGDGEITIFWDGNGSSSKEA</sequence>
<evidence type="ECO:0000313" key="4">
    <source>
        <dbReference type="EMBL" id="KAG2173340.1"/>
    </source>
</evidence>
<evidence type="ECO:0000256" key="1">
    <source>
        <dbReference type="SAM" id="MobiDB-lite"/>
    </source>
</evidence>
<feature type="compositionally biased region" description="Polar residues" evidence="1">
    <location>
        <begin position="178"/>
        <end position="229"/>
    </location>
</feature>
<keyword evidence="3" id="KW-0732">Signal</keyword>
<feature type="region of interest" description="Disordered" evidence="1">
    <location>
        <begin position="314"/>
        <end position="434"/>
    </location>
</feature>
<organism evidence="4 5">
    <name type="scientific">Mortierella isabellina</name>
    <name type="common">Filamentous fungus</name>
    <name type="synonym">Umbelopsis isabellina</name>
    <dbReference type="NCBI Taxonomy" id="91625"/>
    <lineage>
        <taxon>Eukaryota</taxon>
        <taxon>Fungi</taxon>
        <taxon>Fungi incertae sedis</taxon>
        <taxon>Mucoromycota</taxon>
        <taxon>Mucoromycotina</taxon>
        <taxon>Umbelopsidomycetes</taxon>
        <taxon>Umbelopsidales</taxon>
        <taxon>Umbelopsidaceae</taxon>
        <taxon>Umbelopsis</taxon>
    </lineage>
</organism>
<feature type="compositionally biased region" description="Basic and acidic residues" evidence="1">
    <location>
        <begin position="366"/>
        <end position="378"/>
    </location>
</feature>
<feature type="compositionally biased region" description="Polar residues" evidence="1">
    <location>
        <begin position="394"/>
        <end position="411"/>
    </location>
</feature>
<feature type="compositionally biased region" description="Polar residues" evidence="1">
    <location>
        <begin position="344"/>
        <end position="361"/>
    </location>
</feature>
<feature type="signal peptide" evidence="3">
    <location>
        <begin position="1"/>
        <end position="27"/>
    </location>
</feature>
<comment type="caution">
    <text evidence="4">The sequence shown here is derived from an EMBL/GenBank/DDBJ whole genome shotgun (WGS) entry which is preliminary data.</text>
</comment>
<accession>A0A8H7PGB3</accession>
<keyword evidence="2" id="KW-0812">Transmembrane</keyword>
<dbReference type="EMBL" id="JAEPQZ010000015">
    <property type="protein sequence ID" value="KAG2173340.1"/>
    <property type="molecule type" value="Genomic_DNA"/>
</dbReference>
<reference evidence="4" key="1">
    <citation type="submission" date="2020-12" db="EMBL/GenBank/DDBJ databases">
        <title>Metabolic potential, ecology and presence of endohyphal bacteria is reflected in genomic diversity of Mucoromycotina.</title>
        <authorList>
            <person name="Muszewska A."/>
            <person name="Okrasinska A."/>
            <person name="Steczkiewicz K."/>
            <person name="Drgas O."/>
            <person name="Orlowska M."/>
            <person name="Perlinska-Lenart U."/>
            <person name="Aleksandrzak-Piekarczyk T."/>
            <person name="Szatraj K."/>
            <person name="Zielenkiewicz U."/>
            <person name="Pilsyk S."/>
            <person name="Malc E."/>
            <person name="Mieczkowski P."/>
            <person name="Kruszewska J.S."/>
            <person name="Biernat P."/>
            <person name="Pawlowska J."/>
        </authorList>
    </citation>
    <scope>NUCLEOTIDE SEQUENCE</scope>
    <source>
        <strain evidence="4">WA0000067209</strain>
    </source>
</reference>
<dbReference type="AlphaFoldDB" id="A0A8H7PGB3"/>